<reference evidence="19" key="2">
    <citation type="journal article" date="2008" name="Environ. Microbiol.">
        <title>Discovery and characterization of a new bacterial candidate division by an anaerobic sludge digester metagenomic approach.</title>
        <authorList>
            <person name="Guermazi S."/>
            <person name="Daegelen P."/>
            <person name="Dauga C."/>
            <person name="Riviere D."/>
            <person name="Boucher T."/>
            <person name="Godon J.J."/>
            <person name="Gyapay G."/>
            <person name="Sghir A."/>
            <person name="Pelletier E."/>
            <person name="Weissenbach J."/>
            <person name="Le Paslier D."/>
        </authorList>
    </citation>
    <scope>NUCLEOTIDE SEQUENCE</scope>
</reference>
<keyword evidence="5" id="KW-0479">Metal-binding</keyword>
<dbReference type="GO" id="GO:0008270">
    <property type="term" value="F:zinc ion binding"/>
    <property type="evidence" value="ECO:0007669"/>
    <property type="project" value="UniProtKB-KW"/>
</dbReference>
<sequence>MPELPEVHTISQDLKNNIVGYKIENIQIERNYKIPEIEKIRLGKIKDKKISDVERIAKNIVIKLSENEFLVFHLAMTGRIILTPSKEKKDKWTKIVFKISKNGDEKYLKFCDMRQFGKIKVLDEKSLSELRNKYGLDILEGNITPDKFLEIIKSKNTTIKNAFMDQKIISGVGNIYATDALFLAGINPKTRTKDINLQKSENLLSSLKQILQEGIKNRGATLPDEMYVDIFGKPGNQQKHFKIYGKKICPRCGARVSFEKINGRGTYSCPVCQPLIERKTKNPQKTNQQKSLL</sequence>
<evidence type="ECO:0000259" key="18">
    <source>
        <dbReference type="PROSITE" id="PS51068"/>
    </source>
</evidence>
<comment type="catalytic activity">
    <reaction evidence="1">
        <text>Hydrolysis of DNA containing ring-opened 7-methylguanine residues, releasing 2,6-diamino-4-hydroxy-5-(N-methyl)formamidopyrimidine.</text>
        <dbReference type="EC" id="3.2.2.23"/>
    </reaction>
</comment>
<evidence type="ECO:0000256" key="16">
    <source>
        <dbReference type="PROSITE-ProRule" id="PRU00391"/>
    </source>
</evidence>
<dbReference type="AlphaFoldDB" id="B0KVC5"/>
<comment type="subunit">
    <text evidence="4">Monomer.</text>
</comment>
<evidence type="ECO:0000256" key="14">
    <source>
        <dbReference type="ARBA" id="ARBA00023295"/>
    </source>
</evidence>
<dbReference type="EC" id="4.2.99.18" evidence="19"/>
<proteinExistence type="inferred from homology"/>
<dbReference type="Gene3D" id="3.20.190.10">
    <property type="entry name" value="MutM-like, N-terminal"/>
    <property type="match status" value="1"/>
</dbReference>
<dbReference type="NCBIfam" id="NF002211">
    <property type="entry name" value="PRK01103.1"/>
    <property type="match status" value="1"/>
</dbReference>
<evidence type="ECO:0000256" key="11">
    <source>
        <dbReference type="ARBA" id="ARBA00023204"/>
    </source>
</evidence>
<dbReference type="PROSITE" id="PS51066">
    <property type="entry name" value="ZF_FPG_2"/>
    <property type="match status" value="1"/>
</dbReference>
<dbReference type="InterPro" id="IPR010663">
    <property type="entry name" value="Znf_FPG/IleRS"/>
</dbReference>
<reference evidence="19" key="1">
    <citation type="submission" date="2007-07" db="EMBL/GenBank/DDBJ databases">
        <authorList>
            <person name="Genoscope"/>
        </authorList>
    </citation>
    <scope>NUCLEOTIDE SEQUENCE</scope>
</reference>
<dbReference type="SUPFAM" id="SSF46946">
    <property type="entry name" value="S13-like H2TH domain"/>
    <property type="match status" value="1"/>
</dbReference>
<dbReference type="GO" id="GO:0003684">
    <property type="term" value="F:damaged DNA binding"/>
    <property type="evidence" value="ECO:0007669"/>
    <property type="project" value="InterPro"/>
</dbReference>
<evidence type="ECO:0000256" key="1">
    <source>
        <dbReference type="ARBA" id="ARBA00001668"/>
    </source>
</evidence>
<dbReference type="EC" id="3.2.2.23" evidence="19"/>
<dbReference type="GO" id="GO:0034039">
    <property type="term" value="F:8-oxo-7,8-dihydroguanine DNA N-glycosylase activity"/>
    <property type="evidence" value="ECO:0007669"/>
    <property type="project" value="TreeGrafter"/>
</dbReference>
<keyword evidence="8 19" id="KW-0378">Hydrolase</keyword>
<keyword evidence="13" id="KW-0511">Multifunctional enzyme</keyword>
<protein>
    <submittedName>
        <fullName evidence="19">Formamidopyrimidine-DNA glycosylase (Fapy-DNA glycosylase) (DNA-(Apurinic or apyrimidinic site) lyase mutM) (AP lyase mutM)</fullName>
        <ecNumber evidence="19">3.2.2.23</ecNumber>
        <ecNumber evidence="19">4.2.99.18</ecNumber>
    </submittedName>
</protein>
<keyword evidence="14 19" id="KW-0326">Glycosidase</keyword>
<evidence type="ECO:0000256" key="15">
    <source>
        <dbReference type="ARBA" id="ARBA00044632"/>
    </source>
</evidence>
<keyword evidence="11" id="KW-0234">DNA repair</keyword>
<evidence type="ECO:0000256" key="9">
    <source>
        <dbReference type="ARBA" id="ARBA00022833"/>
    </source>
</evidence>
<dbReference type="CDD" id="cd08966">
    <property type="entry name" value="EcFpg-like_N"/>
    <property type="match status" value="1"/>
</dbReference>
<dbReference type="GO" id="GO:0006284">
    <property type="term" value="P:base-excision repair"/>
    <property type="evidence" value="ECO:0007669"/>
    <property type="project" value="InterPro"/>
</dbReference>
<dbReference type="InterPro" id="IPR035937">
    <property type="entry name" value="FPG_N"/>
</dbReference>
<dbReference type="InterPro" id="IPR015886">
    <property type="entry name" value="H2TH_FPG"/>
</dbReference>
<evidence type="ECO:0000256" key="12">
    <source>
        <dbReference type="ARBA" id="ARBA00023239"/>
    </source>
</evidence>
<dbReference type="SMART" id="SM00898">
    <property type="entry name" value="Fapy_DNA_glyco"/>
    <property type="match status" value="1"/>
</dbReference>
<comment type="cofactor">
    <cofactor evidence="2">
        <name>Zn(2+)</name>
        <dbReference type="ChEBI" id="CHEBI:29105"/>
    </cofactor>
</comment>
<dbReference type="FunFam" id="1.10.8.50:FF:000003">
    <property type="entry name" value="Formamidopyrimidine-DNA glycosylase"/>
    <property type="match status" value="1"/>
</dbReference>
<evidence type="ECO:0000256" key="10">
    <source>
        <dbReference type="ARBA" id="ARBA00023125"/>
    </source>
</evidence>
<dbReference type="PANTHER" id="PTHR22993">
    <property type="entry name" value="FORMAMIDOPYRIMIDINE-DNA GLYCOSYLASE"/>
    <property type="match status" value="1"/>
</dbReference>
<evidence type="ECO:0000256" key="7">
    <source>
        <dbReference type="ARBA" id="ARBA00022771"/>
    </source>
</evidence>
<keyword evidence="7 16" id="KW-0863">Zinc-finger</keyword>
<keyword evidence="9" id="KW-0862">Zinc</keyword>
<dbReference type="Gene3D" id="1.10.8.50">
    <property type="match status" value="1"/>
</dbReference>
<dbReference type="InterPro" id="IPR010979">
    <property type="entry name" value="Ribosomal_uS13-like_H2TH"/>
</dbReference>
<keyword evidence="12 19" id="KW-0456">Lyase</keyword>
<comment type="similarity">
    <text evidence="3">Belongs to the FPG family.</text>
</comment>
<name>B0KVC5_UNCKA</name>
<dbReference type="EMBL" id="CU367853">
    <property type="protein sequence ID" value="CAO79510.1"/>
    <property type="molecule type" value="Genomic_DNA"/>
</dbReference>
<gene>
    <name evidence="19" type="primary">mutM</name>
    <name evidence="19" type="ORF">WWE3-TFM_20</name>
</gene>
<comment type="catalytic activity">
    <reaction evidence="15">
        <text>2'-deoxyribonucleotide-(2'-deoxyribose 5'-phosphate)-2'-deoxyribonucleotide-DNA = a 3'-end 2'-deoxyribonucleotide-(2,3-dehydro-2,3-deoxyribose 5'-phosphate)-DNA + a 5'-end 5'-phospho-2'-deoxyribonucleoside-DNA + H(+)</text>
        <dbReference type="Rhea" id="RHEA:66592"/>
        <dbReference type="Rhea" id="RHEA-COMP:13180"/>
        <dbReference type="Rhea" id="RHEA-COMP:16897"/>
        <dbReference type="Rhea" id="RHEA-COMP:17067"/>
        <dbReference type="ChEBI" id="CHEBI:15378"/>
        <dbReference type="ChEBI" id="CHEBI:136412"/>
        <dbReference type="ChEBI" id="CHEBI:157695"/>
        <dbReference type="ChEBI" id="CHEBI:167181"/>
        <dbReference type="EC" id="4.2.99.18"/>
    </reaction>
</comment>
<evidence type="ECO:0000256" key="3">
    <source>
        <dbReference type="ARBA" id="ARBA00009409"/>
    </source>
</evidence>
<dbReference type="SMART" id="SM01232">
    <property type="entry name" value="H2TH"/>
    <property type="match status" value="1"/>
</dbReference>
<dbReference type="InterPro" id="IPR012319">
    <property type="entry name" value="FPG_cat"/>
</dbReference>
<dbReference type="NCBIfam" id="TIGR00577">
    <property type="entry name" value="fpg"/>
    <property type="match status" value="1"/>
</dbReference>
<evidence type="ECO:0000256" key="5">
    <source>
        <dbReference type="ARBA" id="ARBA00022723"/>
    </source>
</evidence>
<evidence type="ECO:0000256" key="6">
    <source>
        <dbReference type="ARBA" id="ARBA00022763"/>
    </source>
</evidence>
<dbReference type="GO" id="GO:0140078">
    <property type="term" value="F:class I DNA-(apurinic or apyrimidinic site) endonuclease activity"/>
    <property type="evidence" value="ECO:0007669"/>
    <property type="project" value="UniProtKB-EC"/>
</dbReference>
<evidence type="ECO:0000256" key="4">
    <source>
        <dbReference type="ARBA" id="ARBA00011245"/>
    </source>
</evidence>
<evidence type="ECO:0000256" key="13">
    <source>
        <dbReference type="ARBA" id="ARBA00023268"/>
    </source>
</evidence>
<dbReference type="PANTHER" id="PTHR22993:SF9">
    <property type="entry name" value="FORMAMIDOPYRIMIDINE-DNA GLYCOSYLASE"/>
    <property type="match status" value="1"/>
</dbReference>
<keyword evidence="10" id="KW-0238">DNA-binding</keyword>
<organism evidence="19">
    <name type="scientific">uncultured candidate division WWE3 bacterium EJ0ADIGA11YD11</name>
    <dbReference type="NCBI Taxonomy" id="500145"/>
    <lineage>
        <taxon>Bacteria</taxon>
        <taxon>Katanobacteria</taxon>
        <taxon>environmental samples</taxon>
    </lineage>
</organism>
<evidence type="ECO:0000256" key="2">
    <source>
        <dbReference type="ARBA" id="ARBA00001947"/>
    </source>
</evidence>
<dbReference type="InterPro" id="IPR000214">
    <property type="entry name" value="Znf_DNA_glyclase/AP_lyase"/>
</dbReference>
<feature type="domain" description="FPG-type" evidence="17">
    <location>
        <begin position="242"/>
        <end position="274"/>
    </location>
</feature>
<dbReference type="InterPro" id="IPR020629">
    <property type="entry name" value="FPG_Glyclase"/>
</dbReference>
<dbReference type="Pfam" id="PF06827">
    <property type="entry name" value="zf-FPG_IleRS"/>
    <property type="match status" value="1"/>
</dbReference>
<feature type="domain" description="Formamidopyrimidine-DNA glycosylase catalytic" evidence="18">
    <location>
        <begin position="2"/>
        <end position="117"/>
    </location>
</feature>
<keyword evidence="6" id="KW-0227">DNA damage</keyword>
<dbReference type="Pfam" id="PF06831">
    <property type="entry name" value="H2TH"/>
    <property type="match status" value="1"/>
</dbReference>
<evidence type="ECO:0000256" key="8">
    <source>
        <dbReference type="ARBA" id="ARBA00022801"/>
    </source>
</evidence>
<dbReference type="SUPFAM" id="SSF81624">
    <property type="entry name" value="N-terminal domain of MutM-like DNA repair proteins"/>
    <property type="match status" value="1"/>
</dbReference>
<dbReference type="Pfam" id="PF01149">
    <property type="entry name" value="Fapy_DNA_glyco"/>
    <property type="match status" value="1"/>
</dbReference>
<evidence type="ECO:0000313" key="19">
    <source>
        <dbReference type="EMBL" id="CAO79510.1"/>
    </source>
</evidence>
<dbReference type="SUPFAM" id="SSF57716">
    <property type="entry name" value="Glucocorticoid receptor-like (DNA-binding domain)"/>
    <property type="match status" value="1"/>
</dbReference>
<accession>B0KVC5</accession>
<dbReference type="PROSITE" id="PS51068">
    <property type="entry name" value="FPG_CAT"/>
    <property type="match status" value="1"/>
</dbReference>
<evidence type="ECO:0000259" key="17">
    <source>
        <dbReference type="PROSITE" id="PS51066"/>
    </source>
</evidence>